<dbReference type="Pfam" id="PF03732">
    <property type="entry name" value="Retrotrans_gag"/>
    <property type="match status" value="1"/>
</dbReference>
<protein>
    <submittedName>
        <fullName evidence="21">Ty3/gypsy retrotransposon protein</fullName>
    </submittedName>
</protein>
<dbReference type="CDD" id="cd00303">
    <property type="entry name" value="retropepsin_like"/>
    <property type="match status" value="1"/>
</dbReference>
<keyword evidence="14" id="KW-0233">DNA recombination</keyword>
<dbReference type="InterPro" id="IPR012337">
    <property type="entry name" value="RNaseH-like_sf"/>
</dbReference>
<feature type="compositionally biased region" description="Basic and acidic residues" evidence="16">
    <location>
        <begin position="104"/>
        <end position="131"/>
    </location>
</feature>
<dbReference type="PROSITE" id="PS50013">
    <property type="entry name" value="CHROMO_2"/>
    <property type="match status" value="1"/>
</dbReference>
<dbReference type="Gene3D" id="2.40.70.10">
    <property type="entry name" value="Acid Proteases"/>
    <property type="match status" value="1"/>
</dbReference>
<evidence type="ECO:0000256" key="8">
    <source>
        <dbReference type="ARBA" id="ARBA00022801"/>
    </source>
</evidence>
<evidence type="ECO:0000256" key="14">
    <source>
        <dbReference type="ARBA" id="ARBA00023172"/>
    </source>
</evidence>
<evidence type="ECO:0000259" key="19">
    <source>
        <dbReference type="PROSITE" id="PS50878"/>
    </source>
</evidence>
<dbReference type="FunFam" id="3.30.70.270:FF:000020">
    <property type="entry name" value="Transposon Tf2-6 polyprotein-like Protein"/>
    <property type="match status" value="1"/>
</dbReference>
<dbReference type="SUPFAM" id="SSF56672">
    <property type="entry name" value="DNA/RNA polymerases"/>
    <property type="match status" value="1"/>
</dbReference>
<dbReference type="Proteomes" id="UP000321947">
    <property type="component" value="Unassembled WGS sequence"/>
</dbReference>
<dbReference type="InterPro" id="IPR041577">
    <property type="entry name" value="RT_RNaseH_2"/>
</dbReference>
<feature type="region of interest" description="Disordered" evidence="16">
    <location>
        <begin position="2139"/>
        <end position="2195"/>
    </location>
</feature>
<dbReference type="GO" id="GO:0003964">
    <property type="term" value="F:RNA-directed DNA polymerase activity"/>
    <property type="evidence" value="ECO:0007669"/>
    <property type="project" value="UniProtKB-KW"/>
</dbReference>
<evidence type="ECO:0000256" key="11">
    <source>
        <dbReference type="ARBA" id="ARBA00022918"/>
    </source>
</evidence>
<evidence type="ECO:0000256" key="12">
    <source>
        <dbReference type="ARBA" id="ARBA00022932"/>
    </source>
</evidence>
<keyword evidence="12" id="KW-0239">DNA-directed DNA polymerase</keyword>
<dbReference type="GO" id="GO:0006508">
    <property type="term" value="P:proteolysis"/>
    <property type="evidence" value="ECO:0007669"/>
    <property type="project" value="UniProtKB-KW"/>
</dbReference>
<dbReference type="Gene3D" id="3.10.20.370">
    <property type="match status" value="1"/>
</dbReference>
<gene>
    <name evidence="21" type="ORF">E5676_scaffold3734G00120</name>
</gene>
<evidence type="ECO:0000256" key="10">
    <source>
        <dbReference type="ARBA" id="ARBA00022908"/>
    </source>
</evidence>
<evidence type="ECO:0000256" key="2">
    <source>
        <dbReference type="ARBA" id="ARBA00022679"/>
    </source>
</evidence>
<dbReference type="GO" id="GO:0015074">
    <property type="term" value="P:DNA integration"/>
    <property type="evidence" value="ECO:0007669"/>
    <property type="project" value="UniProtKB-KW"/>
</dbReference>
<dbReference type="InterPro" id="IPR005162">
    <property type="entry name" value="Retrotrans_gag_dom"/>
</dbReference>
<dbReference type="PANTHER" id="PTHR37984">
    <property type="entry name" value="PROTEIN CBG26694"/>
    <property type="match status" value="1"/>
</dbReference>
<dbReference type="GO" id="GO:0003887">
    <property type="term" value="F:DNA-directed DNA polymerase activity"/>
    <property type="evidence" value="ECO:0007669"/>
    <property type="project" value="UniProtKB-KW"/>
</dbReference>
<sequence length="2569" mass="291455">MGKFKIDRKDFLVGLTGKVRKIYIEERNGRKFGKMELDFGTSAWVRDCLTSAAVGIIPWIFGVEEGWISSLFLPCFRKCKRLVTRPTKDRLEKGKAGSQPATVLRKENKGPKGPELRSAQNDRDVGKKMTDGSGKEVGFAFEWKLTVIIKKLRAGHRREEGDHVMNLNCAKGVGSSGVKAHSVYEMDRTVLGSLVEVGCVSVLKVGWVDSDLKEVGDYSPGAQKRALLSKGNIRKSSSENESFLSTSVLMKSSKRETTKLEILSLVNDKLNMRDGGFVEELSVREDRLIEISKSKLVSGSLSNSYQMDFMCGETKKVQFKWGLGHYENEYQVVCPQFLSAGGLGCALPFAPVYSLGERRPMFNQMDHAMGINSGMGGGFFLTLTLLGILMRSEGPDQKEAGEGGSLPIGFGHSHLVGNQKKGRPSLSIAFLNSKGARWCVAGDYNVIHSPVEKASGGRINGSTGCIDESGLFDRPMEEIFIWANSRVATEIDRVLLSEAWVESGVLTLSGLKTCGLAIRPSKKICARPPILFTYHRKNKKKHEANERKTSGEKDHSHEANPEVTRVEGEESKEDGGPERGTHSYNRKEQGSVLTFWYQSIIPGQNMSTTKATEERLEAVEMGMKRLPMIEENLALLAKSITEMNSQIDKQAQQQQVILKYIEEIVRDDSPVRRTEEGSTSKVTMAEATYPATTEEPKIDVKTEEERPVDRSKFKKVEMPVFDGTDPDSWLFRADRYFKIHNLTDSERLTVAVISFDGPALDWYRSQEEREAFTGWDDLKLKMLVRFRATREGTLVGRFLTIKQESTVEEYRNRFDKLLAPVASLPTVVLEETFMNGLNPWLKSEVETLEPIGLAQMMKLALKIENREMVRRECGLISAYDSKMGHKQTQAKSPIAAATKEGTASGSWPMRTITLREVGTGDNRREGPTKRLSDAEFQARREKGLCFRCGEKYFAGHRCKSKEHKELRMLVVKEGGEELEIVEEEFFDAETEMKPAEVPNVENLNIELSLNSVVGLNNPGTMKVKGKVGGEEVVILIDCGATHNFIAEDLVTRLGLALQETPNYGVILGSGTAVKGKGMCRSVEVQLDGWKVTDSFLPLQLGGVDMILGMQWLHSLGVTEVDWKRLVLTFHHQGKKVVIRGDPSLIKTRVSLKNLMKTWGADDQGFLVECRTLECGKLEDEQDQGRGKVEAEPIATLLKQFARVFEWPATLPPQRTIEHHIYLKSGTDPVNVRPYRYAHHQKEEMERLVDEMLSSGIIRPSKSPYSSPVLLVRKKDGSWRFCVDYRALNNVTIPDKFPIPVIEELFDELKGASVFSKLDLKAGYHQIRMCPEDIEKTAFRTHEGHYEFLVMPFGLTNAPSTFQALMNQVFKPYLRRFVLVFFDDILIYSQGMDEHVQHLEVVLGLLQDRELFVNMEKCSFAKPRISYLGHFISEQGLEADPEKIRAVSEWPTPTNVREVRGFLGLTGYYRRFVKNYGTIAAPLTQLLKKGTYKWDAEAEGAFNKLKKAMMTLPVLTMPDFNLPFEIESDASGVGVGAVLTQCRKPVAYFSKTLSMRDRARPVYERELLAVVLAVQRWRPYLLGRKFTVKTDQRSLKFLLEQRVVQPQYQKWVAKLLGYSFEVVYQPGLENKAADALSRVPPAVHLSQITAPPMIDMEIIKEETKLDPALQEITRILEEGMEIPHYTLQQGVLKFKGRLVIPNKSTLIPTILHTYHDSVFGGHSGFLRTYKRLTGEIYWKGMKKDIMRYCEECAICQRNKSSALSPAGLLMPLEIPDAIWSDISMDFIEGLPKSKGWDVIFVVVDRLSKYGHFLLLKHPFSAKVVAETFVKEVVRLHGYPRSIVSDRDKVFLSHFWKELFRLAGTKLNRSSSYHPQSDGQTEVVNKSIETYLRCFCGEKPAEWSQWLHWAEYWYNTTYHSSIGITPFQAVYGRLPPPLIYYGDMETPNSTLDQQLKDRDITLGALKEHLKLAQERMKKHADHKRREVEFQEGDMVFLKLRPYRQTSLRKKRNEKLSPKFFGPYRVLERIGKVAYKLELPAAAAIHPVFHVSQLKKAVGKGETVQPLNPYMNANHEWITRPEEVYSYRKNPATKEWEALISWKGLPPHEATWESCTDMKYQFPDFHLEDKVDLEEESDARPPILFTYHRKNKKKHEANERKTSGEKDHSHEANPEVTRVEGEESKEDGGPERGTHSYNRKEQGSVLTICLSGGVSRSKEDGKAIESYSQIDEIDNLELEGPHERDLKEERVSLKGALVELIRKDRVCWNQKCKTKWAKEGDYSTRFLGVLDELVMPFSLEEIQKAVFSCKGNKSLGMDGFSLAFLQKNWNLIKGDFDGLSKEFFKKRSKYTILGFNANAIKLQIWAEVFVCEVGYFPSLYLGLPLGNNSRAMSFWGLVCEKELVGCPVNKGRKTIVSKHDAHPFEWTSKGLKGTHQNPWKDISFELSTLSLFTCWFVRDGRGEEMFVFGLLIQIEVSLGFSLLLDLSPYYELIFYVVWRAKVPKKVRFFIWQVLLGCVNMWIVLLGRGLRLSAIFVACFVGRWRKILIIFYGTTTMGGQCGALSCKSLMLVC</sequence>
<keyword evidence="3" id="KW-0548">Nucleotidyltransferase</keyword>
<evidence type="ECO:0000256" key="5">
    <source>
        <dbReference type="ARBA" id="ARBA00022723"/>
    </source>
</evidence>
<dbReference type="GO" id="GO:0003677">
    <property type="term" value="F:DNA binding"/>
    <property type="evidence" value="ECO:0007669"/>
    <property type="project" value="UniProtKB-KW"/>
</dbReference>
<reference evidence="21 22" key="1">
    <citation type="submission" date="2019-08" db="EMBL/GenBank/DDBJ databases">
        <title>Draft genome sequences of two oriental melons (Cucumis melo L. var makuwa).</title>
        <authorList>
            <person name="Kwon S.-Y."/>
        </authorList>
    </citation>
    <scope>NUCLEOTIDE SEQUENCE [LARGE SCALE GENOMIC DNA]</scope>
    <source>
        <strain evidence="22">cv. Chang Bougi</strain>
        <tissue evidence="21">Leaf</tissue>
    </source>
</reference>
<dbReference type="InterPro" id="IPR043502">
    <property type="entry name" value="DNA/RNA_pol_sf"/>
</dbReference>
<dbReference type="InterPro" id="IPR000953">
    <property type="entry name" value="Chromo/chromo_shadow_dom"/>
</dbReference>
<keyword evidence="2" id="KW-0808">Transferase</keyword>
<dbReference type="Pfam" id="PF17919">
    <property type="entry name" value="RT_RNaseH_2"/>
    <property type="match status" value="1"/>
</dbReference>
<evidence type="ECO:0000256" key="15">
    <source>
        <dbReference type="ARBA" id="ARBA00023268"/>
    </source>
</evidence>
<dbReference type="SUPFAM" id="SSF53098">
    <property type="entry name" value="Ribonuclease H-like"/>
    <property type="match status" value="1"/>
</dbReference>
<feature type="transmembrane region" description="Helical" evidence="17">
    <location>
        <begin position="2462"/>
        <end position="2484"/>
    </location>
</feature>
<keyword evidence="15" id="KW-0511">Multifunctional enzyme</keyword>
<keyword evidence="1" id="KW-0645">Protease</keyword>
<keyword evidence="11" id="KW-0695">RNA-directed DNA polymerase</keyword>
<dbReference type="PANTHER" id="PTHR37984:SF5">
    <property type="entry name" value="PROTEIN NYNRIN-LIKE"/>
    <property type="match status" value="1"/>
</dbReference>
<dbReference type="PROSITE" id="PS50994">
    <property type="entry name" value="INTEGRASE"/>
    <property type="match status" value="1"/>
</dbReference>
<dbReference type="InterPro" id="IPR021109">
    <property type="entry name" value="Peptidase_aspartic_dom_sf"/>
</dbReference>
<evidence type="ECO:0000256" key="13">
    <source>
        <dbReference type="ARBA" id="ARBA00023125"/>
    </source>
</evidence>
<feature type="compositionally biased region" description="Basic and acidic residues" evidence="16">
    <location>
        <begin position="2153"/>
        <end position="2195"/>
    </location>
</feature>
<dbReference type="GO" id="GO:0004190">
    <property type="term" value="F:aspartic-type endopeptidase activity"/>
    <property type="evidence" value="ECO:0007669"/>
    <property type="project" value="UniProtKB-KW"/>
</dbReference>
<dbReference type="SUPFAM" id="SSF50630">
    <property type="entry name" value="Acid proteases"/>
    <property type="match status" value="1"/>
</dbReference>
<keyword evidence="4" id="KW-0540">Nuclease</keyword>
<evidence type="ECO:0000259" key="18">
    <source>
        <dbReference type="PROSITE" id="PS50013"/>
    </source>
</evidence>
<keyword evidence="10" id="KW-0229">DNA integration</keyword>
<feature type="transmembrane region" description="Helical" evidence="17">
    <location>
        <begin position="2505"/>
        <end position="2522"/>
    </location>
</feature>
<dbReference type="Pfam" id="PF17921">
    <property type="entry name" value="Integrase_H2C2"/>
    <property type="match status" value="1"/>
</dbReference>
<feature type="region of interest" description="Disordered" evidence="16">
    <location>
        <begin position="88"/>
        <end position="131"/>
    </location>
</feature>
<dbReference type="InterPro" id="IPR000477">
    <property type="entry name" value="RT_dom"/>
</dbReference>
<keyword evidence="6" id="KW-0064">Aspartyl protease</keyword>
<dbReference type="Gene3D" id="1.10.340.70">
    <property type="match status" value="1"/>
</dbReference>
<feature type="domain" description="Chromo" evidence="18">
    <location>
        <begin position="2076"/>
        <end position="2156"/>
    </location>
</feature>
<evidence type="ECO:0000256" key="1">
    <source>
        <dbReference type="ARBA" id="ARBA00022670"/>
    </source>
</evidence>
<keyword evidence="9" id="KW-0460">Magnesium</keyword>
<dbReference type="EMBL" id="SSTD01012547">
    <property type="protein sequence ID" value="TYK08591.1"/>
    <property type="molecule type" value="Genomic_DNA"/>
</dbReference>
<keyword evidence="17" id="KW-0472">Membrane</keyword>
<keyword evidence="5" id="KW-0479">Metal-binding</keyword>
<feature type="compositionally biased region" description="Basic and acidic residues" evidence="16">
    <location>
        <begin position="543"/>
        <end position="585"/>
    </location>
</feature>
<organism evidence="21 22">
    <name type="scientific">Cucumis melo var. makuwa</name>
    <name type="common">Oriental melon</name>
    <dbReference type="NCBI Taxonomy" id="1194695"/>
    <lineage>
        <taxon>Eukaryota</taxon>
        <taxon>Viridiplantae</taxon>
        <taxon>Streptophyta</taxon>
        <taxon>Embryophyta</taxon>
        <taxon>Tracheophyta</taxon>
        <taxon>Spermatophyta</taxon>
        <taxon>Magnoliopsida</taxon>
        <taxon>eudicotyledons</taxon>
        <taxon>Gunneridae</taxon>
        <taxon>Pentapetalae</taxon>
        <taxon>rosids</taxon>
        <taxon>fabids</taxon>
        <taxon>Cucurbitales</taxon>
        <taxon>Cucurbitaceae</taxon>
        <taxon>Benincaseae</taxon>
        <taxon>Cucumis</taxon>
    </lineage>
</organism>
<dbReference type="InterPro" id="IPR043128">
    <property type="entry name" value="Rev_trsase/Diguanyl_cyclase"/>
</dbReference>
<evidence type="ECO:0000259" key="20">
    <source>
        <dbReference type="PROSITE" id="PS50994"/>
    </source>
</evidence>
<evidence type="ECO:0000256" key="6">
    <source>
        <dbReference type="ARBA" id="ARBA00022750"/>
    </source>
</evidence>
<dbReference type="InterPro" id="IPR001584">
    <property type="entry name" value="Integrase_cat-core"/>
</dbReference>
<keyword evidence="17" id="KW-0812">Transmembrane</keyword>
<dbReference type="FunFam" id="1.10.340.70:FF:000001">
    <property type="entry name" value="Retrovirus-related Pol polyprotein from transposon gypsy-like Protein"/>
    <property type="match status" value="1"/>
</dbReference>
<feature type="domain" description="Reverse transcriptase" evidence="19">
    <location>
        <begin position="1252"/>
        <end position="1431"/>
    </location>
</feature>
<keyword evidence="8" id="KW-0378">Hydrolase</keyword>
<dbReference type="InterPro" id="IPR016197">
    <property type="entry name" value="Chromo-like_dom_sf"/>
</dbReference>
<feature type="region of interest" description="Disordered" evidence="16">
    <location>
        <begin position="536"/>
        <end position="585"/>
    </location>
</feature>
<dbReference type="GO" id="GO:0004519">
    <property type="term" value="F:endonuclease activity"/>
    <property type="evidence" value="ECO:0007669"/>
    <property type="project" value="UniProtKB-KW"/>
</dbReference>
<dbReference type="Pfam" id="PF24626">
    <property type="entry name" value="SH3_Tf2-1"/>
    <property type="match status" value="1"/>
</dbReference>
<comment type="caution">
    <text evidence="21">The sequence shown here is derived from an EMBL/GenBank/DDBJ whole genome shotgun (WGS) entry which is preliminary data.</text>
</comment>
<dbReference type="SUPFAM" id="SSF54160">
    <property type="entry name" value="Chromo domain-like"/>
    <property type="match status" value="1"/>
</dbReference>
<evidence type="ECO:0000256" key="9">
    <source>
        <dbReference type="ARBA" id="ARBA00022842"/>
    </source>
</evidence>
<evidence type="ECO:0000256" key="17">
    <source>
        <dbReference type="SAM" id="Phobius"/>
    </source>
</evidence>
<dbReference type="CDD" id="cd09274">
    <property type="entry name" value="RNase_HI_RT_Ty3"/>
    <property type="match status" value="1"/>
</dbReference>
<dbReference type="InterPro" id="IPR056924">
    <property type="entry name" value="SH3_Tf2-1"/>
</dbReference>
<proteinExistence type="predicted"/>
<evidence type="ECO:0000313" key="22">
    <source>
        <dbReference type="Proteomes" id="UP000321947"/>
    </source>
</evidence>
<dbReference type="CDD" id="cd01647">
    <property type="entry name" value="RT_LTR"/>
    <property type="match status" value="1"/>
</dbReference>
<keyword evidence="7" id="KW-0255">Endonuclease</keyword>
<dbReference type="InterPro" id="IPR036397">
    <property type="entry name" value="RNaseH_sf"/>
</dbReference>
<dbReference type="PROSITE" id="PS50878">
    <property type="entry name" value="RT_POL"/>
    <property type="match status" value="1"/>
</dbReference>
<keyword evidence="17" id="KW-1133">Transmembrane helix</keyword>
<dbReference type="Gene3D" id="3.30.70.270">
    <property type="match status" value="2"/>
</dbReference>
<dbReference type="Gene3D" id="3.10.10.10">
    <property type="entry name" value="HIV Type 1 Reverse Transcriptase, subunit A, domain 1"/>
    <property type="match status" value="1"/>
</dbReference>
<evidence type="ECO:0000313" key="21">
    <source>
        <dbReference type="EMBL" id="TYK08591.1"/>
    </source>
</evidence>
<dbReference type="Gene3D" id="3.30.420.10">
    <property type="entry name" value="Ribonuclease H-like superfamily/Ribonuclease H"/>
    <property type="match status" value="1"/>
</dbReference>
<dbReference type="FunFam" id="3.10.10.10:FF:000007">
    <property type="entry name" value="Retrovirus-related Pol polyprotein from transposon 17.6-like Protein"/>
    <property type="match status" value="1"/>
</dbReference>
<dbReference type="InterPro" id="IPR041588">
    <property type="entry name" value="Integrase_H2C2"/>
</dbReference>
<dbReference type="Pfam" id="PF08284">
    <property type="entry name" value="RVP_2"/>
    <property type="match status" value="1"/>
</dbReference>
<dbReference type="Pfam" id="PF00078">
    <property type="entry name" value="RVT_1"/>
    <property type="match status" value="1"/>
</dbReference>
<dbReference type="GO" id="GO:0046872">
    <property type="term" value="F:metal ion binding"/>
    <property type="evidence" value="ECO:0007669"/>
    <property type="project" value="UniProtKB-KW"/>
</dbReference>
<accession>A0A5D3C9P5</accession>
<evidence type="ECO:0000256" key="3">
    <source>
        <dbReference type="ARBA" id="ARBA00022695"/>
    </source>
</evidence>
<dbReference type="GO" id="GO:0006310">
    <property type="term" value="P:DNA recombination"/>
    <property type="evidence" value="ECO:0007669"/>
    <property type="project" value="UniProtKB-KW"/>
</dbReference>
<keyword evidence="13" id="KW-0238">DNA-binding</keyword>
<name>A0A5D3C9P5_CUCMM</name>
<evidence type="ECO:0000256" key="7">
    <source>
        <dbReference type="ARBA" id="ARBA00022759"/>
    </source>
</evidence>
<evidence type="ECO:0000256" key="16">
    <source>
        <dbReference type="SAM" id="MobiDB-lite"/>
    </source>
</evidence>
<dbReference type="InterPro" id="IPR050951">
    <property type="entry name" value="Retrovirus_Pol_polyprotein"/>
</dbReference>
<evidence type="ECO:0000256" key="4">
    <source>
        <dbReference type="ARBA" id="ARBA00022722"/>
    </source>
</evidence>
<feature type="domain" description="Integrase catalytic" evidence="20">
    <location>
        <begin position="1770"/>
        <end position="1932"/>
    </location>
</feature>